<dbReference type="PROSITE" id="PS51029">
    <property type="entry name" value="MADF"/>
    <property type="match status" value="1"/>
</dbReference>
<evidence type="ECO:0000259" key="2">
    <source>
        <dbReference type="PROSITE" id="PS51029"/>
    </source>
</evidence>
<name>A0A915D674_9BILA</name>
<dbReference type="Pfam" id="PF10545">
    <property type="entry name" value="MADF_DNA_bdg"/>
    <property type="match status" value="1"/>
</dbReference>
<sequence length="418" mass="48227">MPVAEHEAIARWLALRLLKRRSYIRPAHYTAARNRTSFAIFWRYYNSPDERDLVRFLRITKPKFDQLYTKLQDQLDAHCPTHLRPINGIIRLAIFLRFIATGPTYSAVAILFAIGDSTVVSICREVASAIVISMESKYLPTPSRELWIRNSELHQSAEHKDFLIEMVKSELVLWDPSYADYSKLGKKQIAWMRISKTFTESYPGMEFDVTLLKQVWQSLKNTHRNARLRVEGKSGDGTEDTEPIWKFWEQMDFMRSINNRADESTRVTNVPTITLDATPVSKKSTPINSISAKKNCLNQSQKRKGDPDLDRLLGILESKREMSPTAMEVNEVLHNAMEAGGTALMMKCKAAIRTTIDQCEKLILVEMEKPPAMSKKQGLEKQKFPDDPQSKMKSPVMNTQKPFHDMNDEEFEEYMREL</sequence>
<dbReference type="SMART" id="SM00595">
    <property type="entry name" value="MADF"/>
    <property type="match status" value="1"/>
</dbReference>
<dbReference type="GO" id="GO:0005667">
    <property type="term" value="C:transcription regulator complex"/>
    <property type="evidence" value="ECO:0007669"/>
    <property type="project" value="TreeGrafter"/>
</dbReference>
<dbReference type="InterPro" id="IPR039353">
    <property type="entry name" value="TF_Adf1"/>
</dbReference>
<protein>
    <submittedName>
        <fullName evidence="4">MADF domain-containing protein</fullName>
    </submittedName>
</protein>
<feature type="compositionally biased region" description="Basic and acidic residues" evidence="1">
    <location>
        <begin position="377"/>
        <end position="390"/>
    </location>
</feature>
<proteinExistence type="predicted"/>
<dbReference type="WBParaSite" id="jg15825">
    <property type="protein sequence ID" value="jg15825"/>
    <property type="gene ID" value="jg15825"/>
</dbReference>
<evidence type="ECO:0000313" key="3">
    <source>
        <dbReference type="Proteomes" id="UP000887574"/>
    </source>
</evidence>
<dbReference type="InterPro" id="IPR006578">
    <property type="entry name" value="MADF-dom"/>
</dbReference>
<dbReference type="PANTHER" id="PTHR12243:SF69">
    <property type="entry name" value="SI:CH73-59F11.3"/>
    <property type="match status" value="1"/>
</dbReference>
<feature type="region of interest" description="Disordered" evidence="1">
    <location>
        <begin position="372"/>
        <end position="407"/>
    </location>
</feature>
<feature type="domain" description="MADF" evidence="2">
    <location>
        <begin position="162"/>
        <end position="259"/>
    </location>
</feature>
<dbReference type="GO" id="GO:0006357">
    <property type="term" value="P:regulation of transcription by RNA polymerase II"/>
    <property type="evidence" value="ECO:0007669"/>
    <property type="project" value="TreeGrafter"/>
</dbReference>
<accession>A0A915D674</accession>
<evidence type="ECO:0000313" key="4">
    <source>
        <dbReference type="WBParaSite" id="jg15825"/>
    </source>
</evidence>
<reference evidence="4" key="1">
    <citation type="submission" date="2022-11" db="UniProtKB">
        <authorList>
            <consortium name="WormBaseParasite"/>
        </authorList>
    </citation>
    <scope>IDENTIFICATION</scope>
</reference>
<dbReference type="GO" id="GO:0005634">
    <property type="term" value="C:nucleus"/>
    <property type="evidence" value="ECO:0007669"/>
    <property type="project" value="TreeGrafter"/>
</dbReference>
<evidence type="ECO:0000256" key="1">
    <source>
        <dbReference type="SAM" id="MobiDB-lite"/>
    </source>
</evidence>
<dbReference type="AlphaFoldDB" id="A0A915D674"/>
<dbReference type="Proteomes" id="UP000887574">
    <property type="component" value="Unplaced"/>
</dbReference>
<dbReference type="PANTHER" id="PTHR12243">
    <property type="entry name" value="MADF DOMAIN TRANSCRIPTION FACTOR"/>
    <property type="match status" value="1"/>
</dbReference>
<keyword evidence="3" id="KW-1185">Reference proteome</keyword>
<organism evidence="3 4">
    <name type="scientific">Ditylenchus dipsaci</name>
    <dbReference type="NCBI Taxonomy" id="166011"/>
    <lineage>
        <taxon>Eukaryota</taxon>
        <taxon>Metazoa</taxon>
        <taxon>Ecdysozoa</taxon>
        <taxon>Nematoda</taxon>
        <taxon>Chromadorea</taxon>
        <taxon>Rhabditida</taxon>
        <taxon>Tylenchina</taxon>
        <taxon>Tylenchomorpha</taxon>
        <taxon>Sphaerularioidea</taxon>
        <taxon>Anguinidae</taxon>
        <taxon>Anguininae</taxon>
        <taxon>Ditylenchus</taxon>
    </lineage>
</organism>